<dbReference type="Proteomes" id="UP000001601">
    <property type="component" value="Unassembled WGS sequence"/>
</dbReference>
<dbReference type="STRING" id="398720.MED217_10092"/>
<reference evidence="2 3" key="1">
    <citation type="journal article" date="2007" name="Nature">
        <title>Light stimulates growth of proteorhodopsin-containing marine Flavobacteria.</title>
        <authorList>
            <person name="Gomez-Consarnau L."/>
            <person name="Gonzalez J.M."/>
            <person name="Coll-Llado M."/>
            <person name="Gourdon P."/>
            <person name="Pascher T."/>
            <person name="Neutze R."/>
            <person name="Pedros-Alio C."/>
            <person name="Pinhassi J."/>
        </authorList>
    </citation>
    <scope>NUCLEOTIDE SEQUENCE [LARGE SCALE GENOMIC DNA]</scope>
    <source>
        <strain evidence="2 3">MED217</strain>
    </source>
</reference>
<evidence type="ECO:0008006" key="4">
    <source>
        <dbReference type="Google" id="ProtNLM"/>
    </source>
</evidence>
<protein>
    <recommendedName>
        <fullName evidence="4">DUF2752 domain-containing protein</fullName>
    </recommendedName>
</protein>
<dbReference type="EMBL" id="AANC01000006">
    <property type="protein sequence ID" value="EAQ48891.1"/>
    <property type="molecule type" value="Genomic_DNA"/>
</dbReference>
<gene>
    <name evidence="2" type="ORF">MED217_10092</name>
</gene>
<evidence type="ECO:0000313" key="2">
    <source>
        <dbReference type="EMBL" id="EAQ48891.1"/>
    </source>
</evidence>
<keyword evidence="1" id="KW-0472">Membrane</keyword>
<evidence type="ECO:0000256" key="1">
    <source>
        <dbReference type="SAM" id="Phobius"/>
    </source>
</evidence>
<dbReference type="AlphaFoldDB" id="A3XNI3"/>
<dbReference type="InterPro" id="IPR021215">
    <property type="entry name" value="DUF2752"/>
</dbReference>
<dbReference type="HOGENOM" id="CLU_098258_5_0_10"/>
<organism evidence="2 3">
    <name type="scientific">Leeuwenhoekiella blandensis (strain CECT 7118 / CCUG 51940 / KCTC 22103 / MED217)</name>
    <name type="common">Flavobacterium sp. (strain MED217)</name>
    <dbReference type="NCBI Taxonomy" id="398720"/>
    <lineage>
        <taxon>Bacteria</taxon>
        <taxon>Pseudomonadati</taxon>
        <taxon>Bacteroidota</taxon>
        <taxon>Flavobacteriia</taxon>
        <taxon>Flavobacteriales</taxon>
        <taxon>Flavobacteriaceae</taxon>
        <taxon>Leeuwenhoekiella</taxon>
    </lineage>
</organism>
<accession>A3XNI3</accession>
<feature type="transmembrane region" description="Helical" evidence="1">
    <location>
        <begin position="41"/>
        <end position="62"/>
    </location>
</feature>
<name>A3XNI3_LEEBM</name>
<sequence length="91" mass="10213">MEKYMLPCLTKKYLGFECMGCGLQRSLVALLQGHFSEAFTLYPAIFPLALLGFMVTLNFMFTIKFATKIISFLAILSVSTIIVSYILKLTS</sequence>
<keyword evidence="1" id="KW-0812">Transmembrane</keyword>
<comment type="caution">
    <text evidence="2">The sequence shown here is derived from an EMBL/GenBank/DDBJ whole genome shotgun (WGS) entry which is preliminary data.</text>
</comment>
<feature type="transmembrane region" description="Helical" evidence="1">
    <location>
        <begin position="69"/>
        <end position="87"/>
    </location>
</feature>
<keyword evidence="1" id="KW-1133">Transmembrane helix</keyword>
<keyword evidence="3" id="KW-1185">Reference proteome</keyword>
<dbReference type="OrthoDB" id="9815897at2"/>
<proteinExistence type="predicted"/>
<dbReference type="eggNOG" id="ENOG5032Y6U">
    <property type="taxonomic scope" value="Bacteria"/>
</dbReference>
<dbReference type="Pfam" id="PF10825">
    <property type="entry name" value="DUF2752"/>
    <property type="match status" value="1"/>
</dbReference>
<evidence type="ECO:0000313" key="3">
    <source>
        <dbReference type="Proteomes" id="UP000001601"/>
    </source>
</evidence>